<reference evidence="1 2" key="2">
    <citation type="submission" date="2018-11" db="EMBL/GenBank/DDBJ databases">
        <authorList>
            <consortium name="Pathogen Informatics"/>
        </authorList>
    </citation>
    <scope>NUCLEOTIDE SEQUENCE [LARGE SCALE GENOMIC DNA]</scope>
</reference>
<dbReference type="WBParaSite" id="BTMF_0000579801-mRNA-1">
    <property type="protein sequence ID" value="BTMF_0000579801-mRNA-1"/>
    <property type="gene ID" value="BTMF_0000579801"/>
</dbReference>
<gene>
    <name evidence="1" type="ORF">BTMF_LOCUS5061</name>
</gene>
<evidence type="ECO:0000313" key="1">
    <source>
        <dbReference type="EMBL" id="VDO17631.1"/>
    </source>
</evidence>
<accession>A0A0R3QHD3</accession>
<reference evidence="3" key="1">
    <citation type="submission" date="2017-02" db="UniProtKB">
        <authorList>
            <consortium name="WormBaseParasite"/>
        </authorList>
    </citation>
    <scope>IDENTIFICATION</scope>
</reference>
<keyword evidence="2" id="KW-1185">Reference proteome</keyword>
<dbReference type="AlphaFoldDB" id="A0A0R3QHD3"/>
<dbReference type="Proteomes" id="UP000280834">
    <property type="component" value="Unassembled WGS sequence"/>
</dbReference>
<evidence type="ECO:0000313" key="3">
    <source>
        <dbReference type="WBParaSite" id="BTMF_0000579801-mRNA-1"/>
    </source>
</evidence>
<evidence type="ECO:0000313" key="2">
    <source>
        <dbReference type="Proteomes" id="UP000280834"/>
    </source>
</evidence>
<protein>
    <submittedName>
        <fullName evidence="1 3">Uncharacterized protein</fullName>
    </submittedName>
</protein>
<name>A0A0R3QHD3_9BILA</name>
<proteinExistence type="predicted"/>
<organism evidence="3">
    <name type="scientific">Brugia timori</name>
    <dbReference type="NCBI Taxonomy" id="42155"/>
    <lineage>
        <taxon>Eukaryota</taxon>
        <taxon>Metazoa</taxon>
        <taxon>Ecdysozoa</taxon>
        <taxon>Nematoda</taxon>
        <taxon>Chromadorea</taxon>
        <taxon>Rhabditida</taxon>
        <taxon>Spirurina</taxon>
        <taxon>Spiruromorpha</taxon>
        <taxon>Filarioidea</taxon>
        <taxon>Onchocercidae</taxon>
        <taxon>Brugia</taxon>
    </lineage>
</organism>
<dbReference type="EMBL" id="UZAG01005264">
    <property type="protein sequence ID" value="VDO17631.1"/>
    <property type="molecule type" value="Genomic_DNA"/>
</dbReference>
<sequence length="34" mass="4036">MMLLSWLKTMKSKEILSEKKKEENEDHLSTVKVT</sequence>